<name>A0A8S5SUV2_9CAUD</name>
<accession>A0A8S5SUV2</accession>
<dbReference type="EMBL" id="BK032682">
    <property type="protein sequence ID" value="DAF54828.1"/>
    <property type="molecule type" value="Genomic_DNA"/>
</dbReference>
<protein>
    <submittedName>
        <fullName evidence="1">Antitoxin</fullName>
    </submittedName>
</protein>
<sequence length="60" mass="6899">MARKTFATPVEETIQNAFKAECKKQGFKLNEAIEVLMSGFVNGKIQIKKNISYDIYQQEK</sequence>
<organism evidence="1">
    <name type="scientific">Siphoviridae sp. ctqPo10</name>
    <dbReference type="NCBI Taxonomy" id="2827948"/>
    <lineage>
        <taxon>Viruses</taxon>
        <taxon>Duplodnaviria</taxon>
        <taxon>Heunggongvirae</taxon>
        <taxon>Uroviricota</taxon>
        <taxon>Caudoviricetes</taxon>
    </lineage>
</organism>
<evidence type="ECO:0000313" key="1">
    <source>
        <dbReference type="EMBL" id="DAF54828.1"/>
    </source>
</evidence>
<proteinExistence type="predicted"/>
<reference evidence="1" key="1">
    <citation type="journal article" date="2021" name="Proc. Natl. Acad. Sci. U.S.A.">
        <title>A Catalog of Tens of Thousands of Viruses from Human Metagenomes Reveals Hidden Associations with Chronic Diseases.</title>
        <authorList>
            <person name="Tisza M.J."/>
            <person name="Buck C.B."/>
        </authorList>
    </citation>
    <scope>NUCLEOTIDE SEQUENCE</scope>
    <source>
        <strain evidence="1">CtqPo10</strain>
    </source>
</reference>